<dbReference type="GO" id="GO:0005739">
    <property type="term" value="C:mitochondrion"/>
    <property type="evidence" value="ECO:0007669"/>
    <property type="project" value="UniProtKB-SubCell"/>
</dbReference>
<evidence type="ECO:0000256" key="3">
    <source>
        <dbReference type="ARBA" id="ARBA00022946"/>
    </source>
</evidence>
<protein>
    <recommendedName>
        <fullName evidence="5">LYR motif-containing protein 2</fullName>
    </recommendedName>
</protein>
<dbReference type="CDD" id="cd20262">
    <property type="entry name" value="Complex1_LYR_LYRM2"/>
    <property type="match status" value="1"/>
</dbReference>
<comment type="function">
    <text evidence="6">Involved in efficient integration of the N-module into mitochondrial respiratory chain complex I.</text>
</comment>
<evidence type="ECO:0000256" key="2">
    <source>
        <dbReference type="ARBA" id="ARBA00009508"/>
    </source>
</evidence>
<dbReference type="Proteomes" id="UP001201163">
    <property type="component" value="Unassembled WGS sequence"/>
</dbReference>
<keyword evidence="4" id="KW-0496">Mitochondrion</keyword>
<keyword evidence="9" id="KW-1185">Reference proteome</keyword>
<dbReference type="PANTHER" id="PTHR13675">
    <property type="entry name" value="LYR MOTIF-CONTAINING PROTEIN 2"/>
    <property type="match status" value="1"/>
</dbReference>
<organism evidence="8 9">
    <name type="scientific">Lactarius akahatsu</name>
    <dbReference type="NCBI Taxonomy" id="416441"/>
    <lineage>
        <taxon>Eukaryota</taxon>
        <taxon>Fungi</taxon>
        <taxon>Dikarya</taxon>
        <taxon>Basidiomycota</taxon>
        <taxon>Agaricomycotina</taxon>
        <taxon>Agaricomycetes</taxon>
        <taxon>Russulales</taxon>
        <taxon>Russulaceae</taxon>
        <taxon>Lactarius</taxon>
    </lineage>
</organism>
<evidence type="ECO:0000256" key="4">
    <source>
        <dbReference type="ARBA" id="ARBA00023128"/>
    </source>
</evidence>
<dbReference type="InterPro" id="IPR008011">
    <property type="entry name" value="Complex1_LYR_dom"/>
</dbReference>
<comment type="similarity">
    <text evidence="2">Belongs to the complex I LYR family.</text>
</comment>
<dbReference type="Pfam" id="PF05347">
    <property type="entry name" value="Complex1_LYR"/>
    <property type="match status" value="1"/>
</dbReference>
<dbReference type="InterPro" id="IPR045293">
    <property type="entry name" value="Complex1_LYR_LYRM2"/>
</dbReference>
<reference evidence="8" key="1">
    <citation type="submission" date="2022-01" db="EMBL/GenBank/DDBJ databases">
        <title>Comparative genomics reveals a dynamic genome evolution in the ectomycorrhizal milk-cap (Lactarius) mushrooms.</title>
        <authorList>
            <consortium name="DOE Joint Genome Institute"/>
            <person name="Lebreton A."/>
            <person name="Tang N."/>
            <person name="Kuo A."/>
            <person name="LaButti K."/>
            <person name="Drula E."/>
            <person name="Barry K."/>
            <person name="Clum A."/>
            <person name="Lipzen A."/>
            <person name="Mousain D."/>
            <person name="Ng V."/>
            <person name="Wang R."/>
            <person name="Wang X."/>
            <person name="Dai Y."/>
            <person name="Henrissat B."/>
            <person name="Grigoriev I.V."/>
            <person name="Guerin-Laguette A."/>
            <person name="Yu F."/>
            <person name="Martin F.M."/>
        </authorList>
    </citation>
    <scope>NUCLEOTIDE SEQUENCE</scope>
    <source>
        <strain evidence="8">QP</strain>
    </source>
</reference>
<dbReference type="AlphaFoldDB" id="A0AAD4LCL6"/>
<keyword evidence="3" id="KW-0809">Transit peptide</keyword>
<evidence type="ECO:0000256" key="6">
    <source>
        <dbReference type="ARBA" id="ARBA00044735"/>
    </source>
</evidence>
<evidence type="ECO:0000256" key="5">
    <source>
        <dbReference type="ARBA" id="ARBA00026235"/>
    </source>
</evidence>
<evidence type="ECO:0000313" key="8">
    <source>
        <dbReference type="EMBL" id="KAH8988799.1"/>
    </source>
</evidence>
<evidence type="ECO:0000259" key="7">
    <source>
        <dbReference type="Pfam" id="PF05347"/>
    </source>
</evidence>
<feature type="domain" description="Complex 1 LYR protein" evidence="7">
    <location>
        <begin position="15"/>
        <end position="71"/>
    </location>
</feature>
<dbReference type="EMBL" id="JAKELL010000040">
    <property type="protein sequence ID" value="KAH8988799.1"/>
    <property type="molecule type" value="Genomic_DNA"/>
</dbReference>
<gene>
    <name evidence="8" type="ORF">EDB92DRAFT_1800061</name>
</gene>
<name>A0AAD4LCL6_9AGAM</name>
<evidence type="ECO:0000313" key="9">
    <source>
        <dbReference type="Proteomes" id="UP001201163"/>
    </source>
</evidence>
<dbReference type="PANTHER" id="PTHR13675:SF0">
    <property type="entry name" value="LYR MOTIF-CONTAINING PROTEIN 2"/>
    <property type="match status" value="1"/>
</dbReference>
<proteinExistence type="inferred from homology"/>
<accession>A0AAD4LCL6</accession>
<evidence type="ECO:0000256" key="1">
    <source>
        <dbReference type="ARBA" id="ARBA00004173"/>
    </source>
</evidence>
<sequence>MLPIAPLRHFIQKQNVFNLYRLAIRASRVIPDPIARKETISWIRAEFERNKHITDLDLVEDKLRAGRRELGQVLPYRRTQPHSRS</sequence>
<comment type="subcellular location">
    <subcellularLocation>
        <location evidence="1">Mitochondrion</location>
    </subcellularLocation>
</comment>
<comment type="caution">
    <text evidence="8">The sequence shown here is derived from an EMBL/GenBank/DDBJ whole genome shotgun (WGS) entry which is preliminary data.</text>
</comment>